<proteinExistence type="predicted"/>
<protein>
    <submittedName>
        <fullName evidence="6">TetR/AcrR family transcriptional regulator</fullName>
    </submittedName>
</protein>
<evidence type="ECO:0000256" key="1">
    <source>
        <dbReference type="ARBA" id="ARBA00023015"/>
    </source>
</evidence>
<dbReference type="InterPro" id="IPR036271">
    <property type="entry name" value="Tet_transcr_reg_TetR-rel_C_sf"/>
</dbReference>
<accession>A0ABT0TB92</accession>
<dbReference type="SUPFAM" id="SSF48498">
    <property type="entry name" value="Tetracyclin repressor-like, C-terminal domain"/>
    <property type="match status" value="1"/>
</dbReference>
<dbReference type="Gene3D" id="1.10.357.10">
    <property type="entry name" value="Tetracycline Repressor, domain 2"/>
    <property type="match status" value="1"/>
</dbReference>
<evidence type="ECO:0000256" key="2">
    <source>
        <dbReference type="ARBA" id="ARBA00023125"/>
    </source>
</evidence>
<name>A0ABT0TB92_9CORY</name>
<dbReference type="PRINTS" id="PR00455">
    <property type="entry name" value="HTHTETR"/>
</dbReference>
<dbReference type="PANTHER" id="PTHR30055">
    <property type="entry name" value="HTH-TYPE TRANSCRIPTIONAL REGULATOR RUTR"/>
    <property type="match status" value="1"/>
</dbReference>
<dbReference type="Proteomes" id="UP001203579">
    <property type="component" value="Unassembled WGS sequence"/>
</dbReference>
<keyword evidence="1" id="KW-0805">Transcription regulation</keyword>
<keyword evidence="3" id="KW-0804">Transcription</keyword>
<evidence type="ECO:0000256" key="3">
    <source>
        <dbReference type="ARBA" id="ARBA00023163"/>
    </source>
</evidence>
<comment type="caution">
    <text evidence="6">The sequence shown here is derived from an EMBL/GenBank/DDBJ whole genome shotgun (WGS) entry which is preliminary data.</text>
</comment>
<dbReference type="Pfam" id="PF02909">
    <property type="entry name" value="TetR_C_1"/>
    <property type="match status" value="1"/>
</dbReference>
<dbReference type="InterPro" id="IPR001647">
    <property type="entry name" value="HTH_TetR"/>
</dbReference>
<feature type="domain" description="HTH tetR-type" evidence="5">
    <location>
        <begin position="38"/>
        <end position="98"/>
    </location>
</feature>
<dbReference type="PANTHER" id="PTHR30055:SF151">
    <property type="entry name" value="TRANSCRIPTIONAL REGULATORY PROTEIN"/>
    <property type="match status" value="1"/>
</dbReference>
<dbReference type="InterPro" id="IPR004111">
    <property type="entry name" value="Repressor_TetR_C"/>
</dbReference>
<dbReference type="RefSeq" id="WP_083304516.1">
    <property type="nucleotide sequence ID" value="NZ_JAMFTR010000008.1"/>
</dbReference>
<organism evidence="6 7">
    <name type="scientific">Corynebacterium intestinale</name>
    <dbReference type="NCBI Taxonomy" id="2943492"/>
    <lineage>
        <taxon>Bacteria</taxon>
        <taxon>Bacillati</taxon>
        <taxon>Actinomycetota</taxon>
        <taxon>Actinomycetes</taxon>
        <taxon>Mycobacteriales</taxon>
        <taxon>Corynebacteriaceae</taxon>
        <taxon>Corynebacterium</taxon>
    </lineage>
</organism>
<keyword evidence="2 4" id="KW-0238">DNA-binding</keyword>
<dbReference type="InterPro" id="IPR009057">
    <property type="entry name" value="Homeodomain-like_sf"/>
</dbReference>
<dbReference type="InterPro" id="IPR050109">
    <property type="entry name" value="HTH-type_TetR-like_transc_reg"/>
</dbReference>
<reference evidence="6 7" key="1">
    <citation type="submission" date="2022-05" db="EMBL/GenBank/DDBJ databases">
        <title>Corynebacterium sp. B5-R-101 sp. nov., isolated from human feces.</title>
        <authorList>
            <person name="Shamsuzzaman M."/>
            <person name="Dahal R.H."/>
        </authorList>
    </citation>
    <scope>NUCLEOTIDE SEQUENCE [LARGE SCALE GENOMIC DNA]</scope>
    <source>
        <strain evidence="6 7">B5-R-101</strain>
    </source>
</reference>
<keyword evidence="7" id="KW-1185">Reference proteome</keyword>
<evidence type="ECO:0000313" key="7">
    <source>
        <dbReference type="Proteomes" id="UP001203579"/>
    </source>
</evidence>
<sequence length="255" mass="27958">MNIIHFVSRITVQKERNVRQGFGAVNSHRPKGRPHKALVTREKIAKAALTIVGEEGYEKLTMARIARRLNVGTSALYNHLSGKDDLLALIEDAVMEQVECSSLYAALEATPTLSPRDALIRWATSYRDVCARHVPLVRIIALTPISGAPRTVEMYEVLARVLKLTGLPSSAIMPRIVALESFIYGSAYDVHAPEDIFDLPVDSEARAPALADARGAFSPDASIADSQDQRNPYADEPFRLGLEALLSDLPDEKNG</sequence>
<evidence type="ECO:0000259" key="5">
    <source>
        <dbReference type="PROSITE" id="PS50977"/>
    </source>
</evidence>
<evidence type="ECO:0000256" key="4">
    <source>
        <dbReference type="PROSITE-ProRule" id="PRU00335"/>
    </source>
</evidence>
<gene>
    <name evidence="6" type="ORF">M5J06_09415</name>
</gene>
<dbReference type="PROSITE" id="PS50977">
    <property type="entry name" value="HTH_TETR_2"/>
    <property type="match status" value="1"/>
</dbReference>
<dbReference type="SUPFAM" id="SSF46689">
    <property type="entry name" value="Homeodomain-like"/>
    <property type="match status" value="1"/>
</dbReference>
<evidence type="ECO:0000313" key="6">
    <source>
        <dbReference type="EMBL" id="MCL8494341.1"/>
    </source>
</evidence>
<feature type="DNA-binding region" description="H-T-H motif" evidence="4">
    <location>
        <begin position="61"/>
        <end position="80"/>
    </location>
</feature>
<dbReference type="Pfam" id="PF00440">
    <property type="entry name" value="TetR_N"/>
    <property type="match status" value="1"/>
</dbReference>
<dbReference type="EMBL" id="JAMKFF010000008">
    <property type="protein sequence ID" value="MCL8494341.1"/>
    <property type="molecule type" value="Genomic_DNA"/>
</dbReference>